<evidence type="ECO:0000256" key="6">
    <source>
        <dbReference type="ARBA" id="ARBA00022989"/>
    </source>
</evidence>
<feature type="domain" description="ABC transmembrane type-1" evidence="10">
    <location>
        <begin position="107"/>
        <end position="371"/>
    </location>
</feature>
<dbReference type="InterPro" id="IPR017871">
    <property type="entry name" value="ABC_transporter-like_CS"/>
</dbReference>
<gene>
    <name evidence="11" type="ORF">GWI33_017021</name>
</gene>
<evidence type="ECO:0000256" key="2">
    <source>
        <dbReference type="ARBA" id="ARBA00022448"/>
    </source>
</evidence>
<dbReference type="Gene3D" id="1.20.1560.10">
    <property type="entry name" value="ABC transporter type 1, transmembrane domain"/>
    <property type="match status" value="2"/>
</dbReference>
<keyword evidence="5" id="KW-0067">ATP-binding</keyword>
<dbReference type="GO" id="GO:0016887">
    <property type="term" value="F:ATP hydrolysis activity"/>
    <property type="evidence" value="ECO:0007669"/>
    <property type="project" value="InterPro"/>
</dbReference>
<dbReference type="PANTHER" id="PTHR24223">
    <property type="entry name" value="ATP-BINDING CASSETTE SUB-FAMILY C"/>
    <property type="match status" value="1"/>
</dbReference>
<comment type="caution">
    <text evidence="11">The sequence shown here is derived from an EMBL/GenBank/DDBJ whole genome shotgun (WGS) entry which is preliminary data.</text>
</comment>
<dbReference type="FunFam" id="1.20.1560.10:FF:000014">
    <property type="entry name" value="Multidrug resistance-associated protein member 4"/>
    <property type="match status" value="1"/>
</dbReference>
<evidence type="ECO:0000313" key="12">
    <source>
        <dbReference type="Proteomes" id="UP000625711"/>
    </source>
</evidence>
<dbReference type="FunFam" id="3.40.50.300:FF:003146">
    <property type="entry name" value="Predicted protein"/>
    <property type="match status" value="1"/>
</dbReference>
<dbReference type="OrthoDB" id="6500128at2759"/>
<evidence type="ECO:0000256" key="5">
    <source>
        <dbReference type="ARBA" id="ARBA00022840"/>
    </source>
</evidence>
<keyword evidence="3 8" id="KW-0812">Transmembrane</keyword>
<dbReference type="GO" id="GO:0016020">
    <property type="term" value="C:membrane"/>
    <property type="evidence" value="ECO:0007669"/>
    <property type="project" value="UniProtKB-SubCell"/>
</dbReference>
<keyword evidence="7 8" id="KW-0472">Membrane</keyword>
<dbReference type="EMBL" id="JAACXV010014155">
    <property type="protein sequence ID" value="KAF7269924.1"/>
    <property type="molecule type" value="Genomic_DNA"/>
</dbReference>
<dbReference type="FunFam" id="1.20.1560.10:FF:000006">
    <property type="entry name" value="ATP-binding cassette, sub-family C (CFTR/MRP), member 9"/>
    <property type="match status" value="1"/>
</dbReference>
<keyword evidence="6 8" id="KW-1133">Transmembrane helix</keyword>
<accession>A0A834M9N1</accession>
<keyword evidence="2" id="KW-0813">Transport</keyword>
<dbReference type="AlphaFoldDB" id="A0A834M9N1"/>
<dbReference type="InterPro" id="IPR044746">
    <property type="entry name" value="ABCC_6TM_D1"/>
</dbReference>
<dbReference type="PROSITE" id="PS50929">
    <property type="entry name" value="ABC_TM1F"/>
    <property type="match status" value="2"/>
</dbReference>
<dbReference type="Pfam" id="PF00664">
    <property type="entry name" value="ABC_membrane"/>
    <property type="match status" value="2"/>
</dbReference>
<dbReference type="CDD" id="cd03244">
    <property type="entry name" value="ABCC_MRP_domain2"/>
    <property type="match status" value="1"/>
</dbReference>
<sequence length="1253" mass="143202">MDYNEKEYRTPNPRENANIISLLTFLYTGKLFRKALKNDLEEEDIYEVVKSMNSDRCGNKIENRWKNENLKEEPSFTRLVWSRFGRKYMVIGIVNLCFKIFTISVEPFAMSSLISCFKHQGVCTNTDMYMYAGVVVGLTFTNFIYLHNYIIWVQGLAIKIRTSFCSLIYRKALKLTPSAMNDISLGNIVTLITKDVHVFEASIWLFNDMWIGVIVSCYICYLLFLKLGWVALIGISFLIVTIPLQLFIGKLITSLRLKIGKKTDERLQITQEILSSIRIIKLYTWEKYFNDQVNERRKREVGLMQKTFYLKVMVVCLGILASRIGFYLLIMTYVWLGYTTDAQLVFYILSLFHQLRHLLGISIPMGMARAAELLAAIYRINRVLNAEELQKSNVFDDPTPHPRIALKNATVTINKRIALQEVSLTITSGLNIVTGPVGSGKSSLLKAFLQDYPLENGNVSSIGRISYASQDPWLFPSSIKQNIIFGEKLNEARYQEVIRVCALTYDLNLFDKGDQTIVADNGINLSKGQQARVNLARAIYKESEIYLLDDSLTALDTHVQDHIFKECIKKFLKEKIVVLVTQTVHHITDADTVIVMENGKIRTAGKPTEISLEQLNQILGKDDEMEKEVIDDVKIKQTKEKKEEDNDENTQLLETEQTTTKKIYHEVKKKGDVNFSVYQKYFKFGGGYCFFAVVVFFFLAGQSTETYSEKLIAQWIDSQQEELDLMAANETSTPEYETAVDNKNFYIRLYSAMVLSSSVLLLSRAYILFDFCRRASIKLHKVMSTTVINSVMSFFDTHFIGNVLNRFSQDLISIDEFLPWTISEFFRVAVSVSGIITNISLVNYRFLIPAGVFFVITYVMRRLYLPTGRSLKRLQAASRSPLVGHLNASLEGLTTIRAYKAEEILKEEFDRHQDLYTSAYYMSTCTMRAFGFALDFFCAIFITVVVSRFVFFDTDTSAGNVGLVLSQVFMLAGHVQWGVRQWAELENQMTSVERALEYTEIKQEKKKGSKVHGWPNHGQIKYEDVSLSYGKDDVLKNLNFVVEPKQKIGICGRTGAGKSSIISTLFRLYEVRGKILIDGVDIKHISMEYLRQSVAIIPQDPVLFTGTVRTNIDPYGIYTDEEIWKLLERVHLKENIHTLDMPINENAPALSSGQRQLICLARAIIRRNKIVVLDEATANMDPKTDAMLHDAIKENFNDCTIISIAHRLHTIIDSNKIMVLDRGEIKEFDSPENLLSNKDSLFYKMVEQAGITV</sequence>
<dbReference type="CDD" id="cd03250">
    <property type="entry name" value="ABCC_MRP_domain1"/>
    <property type="match status" value="1"/>
</dbReference>
<feature type="transmembrane region" description="Helical" evidence="8">
    <location>
        <begin position="88"/>
        <end position="109"/>
    </location>
</feature>
<dbReference type="InterPro" id="IPR003439">
    <property type="entry name" value="ABC_transporter-like_ATP-bd"/>
</dbReference>
<dbReference type="Gene3D" id="3.40.50.300">
    <property type="entry name" value="P-loop containing nucleotide triphosphate hydrolases"/>
    <property type="match status" value="2"/>
</dbReference>
<dbReference type="FunFam" id="3.40.50.300:FF:000163">
    <property type="entry name" value="Multidrug resistance-associated protein member 4"/>
    <property type="match status" value="1"/>
</dbReference>
<evidence type="ECO:0000313" key="11">
    <source>
        <dbReference type="EMBL" id="KAF7269924.1"/>
    </source>
</evidence>
<evidence type="ECO:0000259" key="9">
    <source>
        <dbReference type="PROSITE" id="PS50893"/>
    </source>
</evidence>
<protein>
    <recommendedName>
        <fullName evidence="13">Multidrug resistance-associated protein lethal(2)03659</fullName>
    </recommendedName>
</protein>
<feature type="transmembrane region" description="Helical" evidence="8">
    <location>
        <begin position="681"/>
        <end position="701"/>
    </location>
</feature>
<dbReference type="PROSITE" id="PS50893">
    <property type="entry name" value="ABC_TRANSPORTER_2"/>
    <property type="match status" value="2"/>
</dbReference>
<dbReference type="InterPro" id="IPR027417">
    <property type="entry name" value="P-loop_NTPase"/>
</dbReference>
<dbReference type="InterPro" id="IPR050173">
    <property type="entry name" value="ABC_transporter_C-like"/>
</dbReference>
<dbReference type="SMART" id="SM00382">
    <property type="entry name" value="AAA"/>
    <property type="match status" value="2"/>
</dbReference>
<keyword evidence="4" id="KW-0547">Nucleotide-binding</keyword>
<dbReference type="InterPro" id="IPR036640">
    <property type="entry name" value="ABC1_TM_sf"/>
</dbReference>
<feature type="transmembrane region" description="Helical" evidence="8">
    <location>
        <begin position="745"/>
        <end position="769"/>
    </location>
</feature>
<evidence type="ECO:0000256" key="7">
    <source>
        <dbReference type="ARBA" id="ARBA00023136"/>
    </source>
</evidence>
<evidence type="ECO:0000256" key="8">
    <source>
        <dbReference type="SAM" id="Phobius"/>
    </source>
</evidence>
<organism evidence="11 12">
    <name type="scientific">Rhynchophorus ferrugineus</name>
    <name type="common">Red palm weevil</name>
    <name type="synonym">Curculio ferrugineus</name>
    <dbReference type="NCBI Taxonomy" id="354439"/>
    <lineage>
        <taxon>Eukaryota</taxon>
        <taxon>Metazoa</taxon>
        <taxon>Ecdysozoa</taxon>
        <taxon>Arthropoda</taxon>
        <taxon>Hexapoda</taxon>
        <taxon>Insecta</taxon>
        <taxon>Pterygota</taxon>
        <taxon>Neoptera</taxon>
        <taxon>Endopterygota</taxon>
        <taxon>Coleoptera</taxon>
        <taxon>Polyphaga</taxon>
        <taxon>Cucujiformia</taxon>
        <taxon>Curculionidae</taxon>
        <taxon>Dryophthorinae</taxon>
        <taxon>Rhynchophorus</taxon>
    </lineage>
</organism>
<dbReference type="GO" id="GO:0140359">
    <property type="term" value="F:ABC-type transporter activity"/>
    <property type="evidence" value="ECO:0007669"/>
    <property type="project" value="InterPro"/>
</dbReference>
<reference evidence="11" key="1">
    <citation type="submission" date="2020-08" db="EMBL/GenBank/DDBJ databases">
        <title>Genome sequencing and assembly of the red palm weevil Rhynchophorus ferrugineus.</title>
        <authorList>
            <person name="Dias G.B."/>
            <person name="Bergman C.M."/>
            <person name="Manee M."/>
        </authorList>
    </citation>
    <scope>NUCLEOTIDE SEQUENCE</scope>
    <source>
        <strain evidence="11">AA-2017</strain>
        <tissue evidence="11">Whole larva</tissue>
    </source>
</reference>
<feature type="transmembrane region" description="Helical" evidence="8">
    <location>
        <begin position="308"/>
        <end position="336"/>
    </location>
</feature>
<evidence type="ECO:0000256" key="1">
    <source>
        <dbReference type="ARBA" id="ARBA00004141"/>
    </source>
</evidence>
<keyword evidence="12" id="KW-1185">Reference proteome</keyword>
<dbReference type="SUPFAM" id="SSF52540">
    <property type="entry name" value="P-loop containing nucleoside triphosphate hydrolases"/>
    <property type="match status" value="2"/>
</dbReference>
<dbReference type="CDD" id="cd18579">
    <property type="entry name" value="ABC_6TM_ABCC_D1"/>
    <property type="match status" value="1"/>
</dbReference>
<dbReference type="Pfam" id="PF00005">
    <property type="entry name" value="ABC_tran"/>
    <property type="match status" value="2"/>
</dbReference>
<feature type="transmembrane region" description="Helical" evidence="8">
    <location>
        <begin position="203"/>
        <end position="224"/>
    </location>
</feature>
<feature type="transmembrane region" description="Helical" evidence="8">
    <location>
        <begin position="129"/>
        <end position="151"/>
    </location>
</feature>
<evidence type="ECO:0000259" key="10">
    <source>
        <dbReference type="PROSITE" id="PS50929"/>
    </source>
</evidence>
<dbReference type="CDD" id="cd18580">
    <property type="entry name" value="ABC_6TM_ABCC_D2"/>
    <property type="match status" value="1"/>
</dbReference>
<evidence type="ECO:0000256" key="3">
    <source>
        <dbReference type="ARBA" id="ARBA00022692"/>
    </source>
</evidence>
<dbReference type="InterPro" id="IPR003593">
    <property type="entry name" value="AAA+_ATPase"/>
</dbReference>
<feature type="domain" description="ABC transmembrane type-1" evidence="10">
    <location>
        <begin position="711"/>
        <end position="987"/>
    </location>
</feature>
<evidence type="ECO:0000256" key="4">
    <source>
        <dbReference type="ARBA" id="ARBA00022741"/>
    </source>
</evidence>
<name>A0A834M9N1_RHYFE</name>
<feature type="transmembrane region" description="Helical" evidence="8">
    <location>
        <begin position="230"/>
        <end position="252"/>
    </location>
</feature>
<dbReference type="InterPro" id="IPR044726">
    <property type="entry name" value="ABCC_6TM_D2"/>
</dbReference>
<dbReference type="InterPro" id="IPR011527">
    <property type="entry name" value="ABC1_TM_dom"/>
</dbReference>
<dbReference type="SUPFAM" id="SSF90123">
    <property type="entry name" value="ABC transporter transmembrane region"/>
    <property type="match status" value="2"/>
</dbReference>
<dbReference type="GO" id="GO:0005524">
    <property type="term" value="F:ATP binding"/>
    <property type="evidence" value="ECO:0007669"/>
    <property type="project" value="UniProtKB-KW"/>
</dbReference>
<feature type="transmembrane region" description="Helical" evidence="8">
    <location>
        <begin position="846"/>
        <end position="864"/>
    </location>
</feature>
<proteinExistence type="predicted"/>
<comment type="subcellular location">
    <subcellularLocation>
        <location evidence="1">Membrane</location>
        <topology evidence="1">Multi-pass membrane protein</topology>
    </subcellularLocation>
</comment>
<feature type="transmembrane region" description="Helical" evidence="8">
    <location>
        <begin position="929"/>
        <end position="951"/>
    </location>
</feature>
<dbReference type="PROSITE" id="PS00211">
    <property type="entry name" value="ABC_TRANSPORTER_1"/>
    <property type="match status" value="2"/>
</dbReference>
<dbReference type="PANTHER" id="PTHR24223:SF448">
    <property type="entry name" value="FI20146P1-RELATED"/>
    <property type="match status" value="1"/>
</dbReference>
<feature type="domain" description="ABC transporter" evidence="9">
    <location>
        <begin position="404"/>
        <end position="623"/>
    </location>
</feature>
<dbReference type="Proteomes" id="UP000625711">
    <property type="component" value="Unassembled WGS sequence"/>
</dbReference>
<feature type="domain" description="ABC transporter" evidence="9">
    <location>
        <begin position="1020"/>
        <end position="1247"/>
    </location>
</feature>
<evidence type="ECO:0008006" key="13">
    <source>
        <dbReference type="Google" id="ProtNLM"/>
    </source>
</evidence>
<feature type="transmembrane region" description="Helical" evidence="8">
    <location>
        <begin position="817"/>
        <end position="840"/>
    </location>
</feature>